<accession>A0ABS2CI77</accession>
<proteinExistence type="predicted"/>
<comment type="caution">
    <text evidence="1">The sequence shown here is derived from an EMBL/GenBank/DDBJ whole genome shotgun (WGS) entry which is preliminary data.</text>
</comment>
<dbReference type="SUPFAM" id="SSF52540">
    <property type="entry name" value="P-loop containing nucleoside triphosphate hydrolases"/>
    <property type="match status" value="1"/>
</dbReference>
<dbReference type="EMBL" id="JAFDVD010000005">
    <property type="protein sequence ID" value="MBM6399576.1"/>
    <property type="molecule type" value="Genomic_DNA"/>
</dbReference>
<dbReference type="Proteomes" id="UP001430172">
    <property type="component" value="Unassembled WGS sequence"/>
</dbReference>
<evidence type="ECO:0000313" key="2">
    <source>
        <dbReference type="Proteomes" id="UP001430172"/>
    </source>
</evidence>
<protein>
    <submittedName>
        <fullName evidence="1">AAA family ATPase</fullName>
    </submittedName>
</protein>
<dbReference type="RefSeq" id="WP_204130059.1">
    <property type="nucleotide sequence ID" value="NZ_JAFDVD010000005.1"/>
</dbReference>
<organism evidence="1 2">
    <name type="scientific">Phycicoccus sonneratiae</name>
    <dbReference type="NCBI Taxonomy" id="2807628"/>
    <lineage>
        <taxon>Bacteria</taxon>
        <taxon>Bacillati</taxon>
        <taxon>Actinomycetota</taxon>
        <taxon>Actinomycetes</taxon>
        <taxon>Micrococcales</taxon>
        <taxon>Intrasporangiaceae</taxon>
        <taxon>Phycicoccus</taxon>
    </lineage>
</organism>
<gene>
    <name evidence="1" type="ORF">JQN70_04170</name>
</gene>
<keyword evidence="2" id="KW-1185">Reference proteome</keyword>
<name>A0ABS2CI77_9MICO</name>
<evidence type="ECO:0000313" key="1">
    <source>
        <dbReference type="EMBL" id="MBM6399576.1"/>
    </source>
</evidence>
<sequence>MRIVVSGTHATGKSTLVADLGTALGDHEILGDPWELVDDDLPLGSAASFAAQLEAAAERLLGLAPGADVVVERGPLDLMAYLLALGELGRPAPSPAALEPLRALTARATARVDLLVVLPLAGVHGLYVPEEEDLDLRAAADGCLLDLLDDDEVLPPSVAVLEVAGPPEARVAAVLAALGRG</sequence>
<reference evidence="1" key="1">
    <citation type="submission" date="2021-02" db="EMBL/GenBank/DDBJ databases">
        <title>Phycicoccus sp. MQZ13P-5T, whole genome shotgun sequence.</title>
        <authorList>
            <person name="Tuo L."/>
        </authorList>
    </citation>
    <scope>NUCLEOTIDE SEQUENCE</scope>
    <source>
        <strain evidence="1">MQZ13P-5</strain>
    </source>
</reference>
<dbReference type="InterPro" id="IPR027417">
    <property type="entry name" value="P-loop_NTPase"/>
</dbReference>